<dbReference type="AlphaFoldDB" id="A0A8C6G9M3"/>
<dbReference type="GeneTree" id="ENSGT01050000245804"/>
<proteinExistence type="predicted"/>
<protein>
    <submittedName>
        <fullName evidence="2">Uncharacterized protein</fullName>
    </submittedName>
</protein>
<feature type="signal peptide" evidence="1">
    <location>
        <begin position="1"/>
        <end position="19"/>
    </location>
</feature>
<reference evidence="2" key="2">
    <citation type="submission" date="2025-09" db="UniProtKB">
        <authorList>
            <consortium name="Ensembl"/>
        </authorList>
    </citation>
    <scope>IDENTIFICATION</scope>
</reference>
<dbReference type="Ensembl" id="ENSMSIT00000002980.1">
    <property type="protein sequence ID" value="ENSMSIP00000002344.1"/>
    <property type="gene ID" value="ENSMSIG00000002217.1"/>
</dbReference>
<feature type="chain" id="PRO_5034290011" evidence="1">
    <location>
        <begin position="20"/>
        <end position="123"/>
    </location>
</feature>
<evidence type="ECO:0000313" key="2">
    <source>
        <dbReference type="Ensembl" id="ENSMSIP00000002344.1"/>
    </source>
</evidence>
<keyword evidence="3" id="KW-1185">Reference proteome</keyword>
<evidence type="ECO:0000256" key="1">
    <source>
        <dbReference type="SAM" id="SignalP"/>
    </source>
</evidence>
<keyword evidence="1" id="KW-0732">Signal</keyword>
<accession>A0A8C6G9M3</accession>
<organism evidence="2 3">
    <name type="scientific">Mus spicilegus</name>
    <name type="common">Mound-building mouse</name>
    <dbReference type="NCBI Taxonomy" id="10103"/>
    <lineage>
        <taxon>Eukaryota</taxon>
        <taxon>Metazoa</taxon>
        <taxon>Chordata</taxon>
        <taxon>Craniata</taxon>
        <taxon>Vertebrata</taxon>
        <taxon>Euteleostomi</taxon>
        <taxon>Mammalia</taxon>
        <taxon>Eutheria</taxon>
        <taxon>Euarchontoglires</taxon>
        <taxon>Glires</taxon>
        <taxon>Rodentia</taxon>
        <taxon>Myomorpha</taxon>
        <taxon>Muroidea</taxon>
        <taxon>Muridae</taxon>
        <taxon>Murinae</taxon>
        <taxon>Mus</taxon>
        <taxon>Mus</taxon>
    </lineage>
</organism>
<name>A0A8C6G9M3_MUSSI</name>
<evidence type="ECO:0000313" key="3">
    <source>
        <dbReference type="Proteomes" id="UP000694415"/>
    </source>
</evidence>
<sequence length="123" mass="13914">VVLLHLLFISRVVVPLCNPTSNGGACLFFLHPCQQHLLSPEFFILAILTGVRWNLRVVLICISLMIKDVEHFFRCFSAIRYSSGENSLFSSEPHFLMGLFDFLKSTFLSSLYMLDISPLSDLG</sequence>
<dbReference type="Proteomes" id="UP000694415">
    <property type="component" value="Unplaced"/>
</dbReference>
<reference evidence="2" key="1">
    <citation type="submission" date="2025-08" db="UniProtKB">
        <authorList>
            <consortium name="Ensembl"/>
        </authorList>
    </citation>
    <scope>IDENTIFICATION</scope>
</reference>